<dbReference type="GO" id="GO:0009103">
    <property type="term" value="P:lipopolysaccharide biosynthetic process"/>
    <property type="evidence" value="ECO:0007669"/>
    <property type="project" value="UniProtKB-ARBA"/>
</dbReference>
<comment type="subcellular location">
    <subcellularLocation>
        <location evidence="1">Cell membrane</location>
        <topology evidence="1">Multi-pass membrane protein</topology>
    </subcellularLocation>
</comment>
<gene>
    <name evidence="10" type="ORF">EZM97_07960</name>
</gene>
<proteinExistence type="predicted"/>
<keyword evidence="3" id="KW-0328">Glycosyltransferase</keyword>
<keyword evidence="6 8" id="KW-1133">Transmembrane helix</keyword>
<feature type="transmembrane region" description="Helical" evidence="8">
    <location>
        <begin position="209"/>
        <end position="233"/>
    </location>
</feature>
<feature type="domain" description="Glycosyltransferase RgtA/B/C/D-like" evidence="9">
    <location>
        <begin position="61"/>
        <end position="219"/>
    </location>
</feature>
<comment type="caution">
    <text evidence="10">The sequence shown here is derived from an EMBL/GenBank/DDBJ whole genome shotgun (WGS) entry which is preliminary data.</text>
</comment>
<evidence type="ECO:0000256" key="4">
    <source>
        <dbReference type="ARBA" id="ARBA00022679"/>
    </source>
</evidence>
<keyword evidence="4" id="KW-0808">Transferase</keyword>
<organism evidence="10 11">
    <name type="scientific">Dyella soli</name>
    <dbReference type="NCBI Taxonomy" id="522319"/>
    <lineage>
        <taxon>Bacteria</taxon>
        <taxon>Pseudomonadati</taxon>
        <taxon>Pseudomonadota</taxon>
        <taxon>Gammaproteobacteria</taxon>
        <taxon>Lysobacterales</taxon>
        <taxon>Rhodanobacteraceae</taxon>
        <taxon>Dyella</taxon>
    </lineage>
</organism>
<evidence type="ECO:0000256" key="3">
    <source>
        <dbReference type="ARBA" id="ARBA00022676"/>
    </source>
</evidence>
<feature type="transmembrane region" description="Helical" evidence="8">
    <location>
        <begin position="342"/>
        <end position="362"/>
    </location>
</feature>
<evidence type="ECO:0000256" key="1">
    <source>
        <dbReference type="ARBA" id="ARBA00004651"/>
    </source>
</evidence>
<feature type="transmembrane region" description="Helical" evidence="8">
    <location>
        <begin position="253"/>
        <end position="275"/>
    </location>
</feature>
<evidence type="ECO:0000313" key="10">
    <source>
        <dbReference type="EMBL" id="TCI13215.1"/>
    </source>
</evidence>
<dbReference type="RefSeq" id="WP_131150003.1">
    <property type="nucleotide sequence ID" value="NZ_SJTG01000001.1"/>
</dbReference>
<dbReference type="Pfam" id="PF13231">
    <property type="entry name" value="PMT_2"/>
    <property type="match status" value="1"/>
</dbReference>
<evidence type="ECO:0000256" key="5">
    <source>
        <dbReference type="ARBA" id="ARBA00022692"/>
    </source>
</evidence>
<accession>A0A4R0YUW2</accession>
<evidence type="ECO:0000256" key="8">
    <source>
        <dbReference type="SAM" id="Phobius"/>
    </source>
</evidence>
<dbReference type="InterPro" id="IPR050297">
    <property type="entry name" value="LipidA_mod_glycosyltrf_83"/>
</dbReference>
<evidence type="ECO:0000256" key="2">
    <source>
        <dbReference type="ARBA" id="ARBA00022475"/>
    </source>
</evidence>
<dbReference type="PANTHER" id="PTHR33908:SF11">
    <property type="entry name" value="MEMBRANE PROTEIN"/>
    <property type="match status" value="1"/>
</dbReference>
<protein>
    <recommendedName>
        <fullName evidence="9">Glycosyltransferase RgtA/B/C/D-like domain-containing protein</fullName>
    </recommendedName>
</protein>
<evidence type="ECO:0000313" key="11">
    <source>
        <dbReference type="Proteomes" id="UP000291822"/>
    </source>
</evidence>
<evidence type="ECO:0000256" key="6">
    <source>
        <dbReference type="ARBA" id="ARBA00022989"/>
    </source>
</evidence>
<dbReference type="PANTHER" id="PTHR33908">
    <property type="entry name" value="MANNOSYLTRANSFERASE YKCB-RELATED"/>
    <property type="match status" value="1"/>
</dbReference>
<dbReference type="GO" id="GO:0005886">
    <property type="term" value="C:plasma membrane"/>
    <property type="evidence" value="ECO:0007669"/>
    <property type="project" value="UniProtKB-SubCell"/>
</dbReference>
<dbReference type="EMBL" id="SJTG01000001">
    <property type="protein sequence ID" value="TCI13215.1"/>
    <property type="molecule type" value="Genomic_DNA"/>
</dbReference>
<feature type="transmembrane region" description="Helical" evidence="8">
    <location>
        <begin position="12"/>
        <end position="28"/>
    </location>
</feature>
<sequence length="551" mass="61420">MRSLAASLRLPWLPVFGLVLLAAMRWWWLDAYPLNSDEAQHAHVAWSWTQGWTIYRDTFDNHGPLFSWLNSWLMRLIGEREDVLYWLRLAMQLWYALALWAVWRMGRRMFGPGLAWAGMFLAAVELRFFLISGQFRTDDMWAAAWLCALAAVVGAPSRAWRWFLFGCGAGVAIAVSQKTVVLLATSAVSALLVCLAVRPSTVRFRARHAAAALLGFMIVPGAFVLWLGWHGLLGNAWYALVTYNVGGVSKTDALAKLLLALMIYAGLTLAVMRYLRADAAPGFDGPAFLFLQSSGYLLLVWFVWPLVTAQDFLPAIPPLMLVLCAAFAQVPWLDGHPARRRFVAVTAVLVECAFLFALQPPWHDRMAPQREALRTVLRYTDKGDTVMDPKGDAIFRRRAHFSIIESLAMVRMREGLLHDSVAGDMVREGSMLVFNLRLPPASEAFVWKNFLPVEGDIWMAGQCVGQGMDRNIVVGMPGDYTLVDASGSVPASMDGLPLSDHWKLAAGRHQLRVEVTRPLALVWTRAWQRGWRPVSLAPADAGHPAAVVVCH</sequence>
<dbReference type="GO" id="GO:0016763">
    <property type="term" value="F:pentosyltransferase activity"/>
    <property type="evidence" value="ECO:0007669"/>
    <property type="project" value="TreeGrafter"/>
</dbReference>
<evidence type="ECO:0000259" key="9">
    <source>
        <dbReference type="Pfam" id="PF13231"/>
    </source>
</evidence>
<feature type="transmembrane region" description="Helical" evidence="8">
    <location>
        <begin position="142"/>
        <end position="160"/>
    </location>
</feature>
<evidence type="ECO:0000256" key="7">
    <source>
        <dbReference type="ARBA" id="ARBA00023136"/>
    </source>
</evidence>
<feature type="transmembrane region" description="Helical" evidence="8">
    <location>
        <begin position="287"/>
        <end position="306"/>
    </location>
</feature>
<reference evidence="10 11" key="1">
    <citation type="submission" date="2019-02" db="EMBL/GenBank/DDBJ databases">
        <title>Dyella amyloliquefaciens sp. nov., isolated from forest soil.</title>
        <authorList>
            <person name="Gao Z.-H."/>
            <person name="Qiu L.-H."/>
        </authorList>
    </citation>
    <scope>NUCLEOTIDE SEQUENCE [LARGE SCALE GENOMIC DNA]</scope>
    <source>
        <strain evidence="10 11">KACC 12747</strain>
    </source>
</reference>
<feature type="transmembrane region" description="Helical" evidence="8">
    <location>
        <begin position="109"/>
        <end position="130"/>
    </location>
</feature>
<dbReference type="InterPro" id="IPR038731">
    <property type="entry name" value="RgtA/B/C-like"/>
</dbReference>
<keyword evidence="5 8" id="KW-0812">Transmembrane</keyword>
<keyword evidence="7 8" id="KW-0472">Membrane</keyword>
<feature type="transmembrane region" description="Helical" evidence="8">
    <location>
        <begin position="83"/>
        <end position="103"/>
    </location>
</feature>
<dbReference type="Proteomes" id="UP000291822">
    <property type="component" value="Unassembled WGS sequence"/>
</dbReference>
<name>A0A4R0YUW2_9GAMM</name>
<dbReference type="AlphaFoldDB" id="A0A4R0YUW2"/>
<feature type="transmembrane region" description="Helical" evidence="8">
    <location>
        <begin position="180"/>
        <end position="197"/>
    </location>
</feature>
<keyword evidence="11" id="KW-1185">Reference proteome</keyword>
<keyword evidence="2" id="KW-1003">Cell membrane</keyword>
<feature type="transmembrane region" description="Helical" evidence="8">
    <location>
        <begin position="312"/>
        <end position="330"/>
    </location>
</feature>